<reference evidence="2 3" key="1">
    <citation type="submission" date="2020-07" db="EMBL/GenBank/DDBJ databases">
        <title>Sequencing the genomes of 1000 actinobacteria strains.</title>
        <authorList>
            <person name="Klenk H.-P."/>
        </authorList>
    </citation>
    <scope>NUCLEOTIDE SEQUENCE [LARGE SCALE GENOMIC DNA]</scope>
    <source>
        <strain evidence="2 3">DSM 104006</strain>
    </source>
</reference>
<organism evidence="2 3">
    <name type="scientific">Amycolatopsis endophytica</name>
    <dbReference type="NCBI Taxonomy" id="860233"/>
    <lineage>
        <taxon>Bacteria</taxon>
        <taxon>Bacillati</taxon>
        <taxon>Actinomycetota</taxon>
        <taxon>Actinomycetes</taxon>
        <taxon>Pseudonocardiales</taxon>
        <taxon>Pseudonocardiaceae</taxon>
        <taxon>Amycolatopsis</taxon>
    </lineage>
</organism>
<keyword evidence="1" id="KW-0472">Membrane</keyword>
<keyword evidence="1" id="KW-0812">Transmembrane</keyword>
<dbReference type="Proteomes" id="UP000549616">
    <property type="component" value="Unassembled WGS sequence"/>
</dbReference>
<dbReference type="EMBL" id="JACCFK010000001">
    <property type="protein sequence ID" value="NYI90223.1"/>
    <property type="molecule type" value="Genomic_DNA"/>
</dbReference>
<accession>A0A853B4T2</accession>
<gene>
    <name evidence="2" type="ORF">HNR02_003546</name>
</gene>
<keyword evidence="1" id="KW-1133">Transmembrane helix</keyword>
<evidence type="ECO:0000313" key="3">
    <source>
        <dbReference type="Proteomes" id="UP000549616"/>
    </source>
</evidence>
<protein>
    <submittedName>
        <fullName evidence="2">Uncharacterized protein</fullName>
    </submittedName>
</protein>
<name>A0A853B4T2_9PSEU</name>
<evidence type="ECO:0000256" key="1">
    <source>
        <dbReference type="SAM" id="Phobius"/>
    </source>
</evidence>
<keyword evidence="3" id="KW-1185">Reference proteome</keyword>
<evidence type="ECO:0000313" key="2">
    <source>
        <dbReference type="EMBL" id="NYI90223.1"/>
    </source>
</evidence>
<comment type="caution">
    <text evidence="2">The sequence shown here is derived from an EMBL/GenBank/DDBJ whole genome shotgun (WGS) entry which is preliminary data.</text>
</comment>
<feature type="transmembrane region" description="Helical" evidence="1">
    <location>
        <begin position="14"/>
        <end position="33"/>
    </location>
</feature>
<sequence length="197" mass="21552">MTAMSPPPVVRPRWLAPVVIVVVSIMVGGGLLARELYRLPESAPDAILAQSAAPRPIEQQPGPGTVELTPDAAAHPQNTAVRAVMQAYFDSINNRDYDLWKTAVTRERQQAKPESTWLKDYDSTRDGSILVYRIDAVPDKQLRVLVGFTSTQDPADAPPELPEACVHWRLVLPLTLESSAWKVDAASGSTTPELSRC</sequence>
<proteinExistence type="predicted"/>
<dbReference type="AlphaFoldDB" id="A0A853B4T2"/>